<reference evidence="4" key="1">
    <citation type="submission" date="2023-10" db="EMBL/GenBank/DDBJ databases">
        <title>Chromosome-level genome of the transformable northern wattle, Acacia crassicarpa.</title>
        <authorList>
            <person name="Massaro I."/>
            <person name="Sinha N.R."/>
            <person name="Poethig S."/>
            <person name="Leichty A.R."/>
        </authorList>
    </citation>
    <scope>NUCLEOTIDE SEQUENCE</scope>
    <source>
        <strain evidence="4">Acra3RX</strain>
        <tissue evidence="4">Leaf</tissue>
    </source>
</reference>
<feature type="compositionally biased region" description="Polar residues" evidence="2">
    <location>
        <begin position="15"/>
        <end position="24"/>
    </location>
</feature>
<comment type="caution">
    <text evidence="4">The sequence shown here is derived from an EMBL/GenBank/DDBJ whole genome shotgun (WGS) entry which is preliminary data.</text>
</comment>
<dbReference type="PANTHER" id="PTHR15921">
    <property type="entry name" value="PRE-MRNA CLEAVAGE COMPLEX II"/>
    <property type="match status" value="1"/>
</dbReference>
<dbReference type="Pfam" id="PF04818">
    <property type="entry name" value="CID"/>
    <property type="match status" value="1"/>
</dbReference>
<dbReference type="FunFam" id="1.25.40.90:FF:000023">
    <property type="entry name" value="polyadenylation and cleavage factor homolog 4"/>
    <property type="match status" value="1"/>
</dbReference>
<dbReference type="InterPro" id="IPR045154">
    <property type="entry name" value="PCF11-like"/>
</dbReference>
<name>A0AAE1IW46_9FABA</name>
<evidence type="ECO:0000256" key="1">
    <source>
        <dbReference type="ARBA" id="ARBA00022664"/>
    </source>
</evidence>
<organism evidence="4 5">
    <name type="scientific">Acacia crassicarpa</name>
    <name type="common">northern wattle</name>
    <dbReference type="NCBI Taxonomy" id="499986"/>
    <lineage>
        <taxon>Eukaryota</taxon>
        <taxon>Viridiplantae</taxon>
        <taxon>Streptophyta</taxon>
        <taxon>Embryophyta</taxon>
        <taxon>Tracheophyta</taxon>
        <taxon>Spermatophyta</taxon>
        <taxon>Magnoliopsida</taxon>
        <taxon>eudicotyledons</taxon>
        <taxon>Gunneridae</taxon>
        <taxon>Pentapetalae</taxon>
        <taxon>rosids</taxon>
        <taxon>fabids</taxon>
        <taxon>Fabales</taxon>
        <taxon>Fabaceae</taxon>
        <taxon>Caesalpinioideae</taxon>
        <taxon>mimosoid clade</taxon>
        <taxon>Acacieae</taxon>
        <taxon>Acacia</taxon>
    </lineage>
</organism>
<evidence type="ECO:0000313" key="5">
    <source>
        <dbReference type="Proteomes" id="UP001293593"/>
    </source>
</evidence>
<sequence length="954" mass="105588">MDPQNFLFSRENPRTHSFSTSPIVSSKPNIANEIAQKPSPSILVGRFKALLKEREDEFRASSGDKLPVPPPSTEEIVEIYQFLLSDLTCNLKPIITDLTIIAELQAEHARGIADAICTRILEVPADQKLPSLYLLDSIVKNVGQGYIIYFSSCLPEIFCEAYRQVDPKLCNAMRHLFGTWSSVFPPSVLRKIEAQLQFSQPINNRSSTSDPLRVSESRQATHGIHINPKYLQQLEHSNMDSVGGENLEATVNLGLANFGRGASKMHQSLPRRHGRSSGIGLDRPPLATIDECAVDHSSSRIVERDPLSHPAFNYGLGKAGSRGEESTAWKQKHHSDDGRNQFQVSMSCSLSNGHQRQNLKALIDAYGSDKNDETFNNKPLLVERQDINGLNKVVSTSWQNTEEEEFDWEDMSPTLADHSRNNDILPSSIGFSRETPVISAATSEQDPRHSWSSRSQLPPMDDSSVVPGDKFIYSSYGHGSPVHASGYQNQTNQSLSSRPPLEAWNIRGRASNIQISPVSNIPNNVINQYGTRSALSRMGSTMESHVEIRPTVLPTSLGMRPPVNFHAVRPSTLNYRLPLDQHVKSQFEPNNGQNNSSFLDSVENKVTGLSKLQQLPTQLAGQISFNQKNHGQASQQVFPSPDVQERLLRSQAPAALQFSHGSLLLGHTGAISKAMPNSLPAVQFSTVQNIANKSSQLQGGDLISLLPFSHPSMSLTIPHSNAGPIVSTQQPGGAFSSLINSLMAQGLISVTNQPPEQDSVGTEFNPDVLKIRHESAISALYGDLPRQCTTCGLRFKCQEEHSSHMDWHVTKNRMSKIHKQKYSRKWFVSESMWLSGAEALGTESVPVFLPSEILEVAKDDEELAVPANQDQNTCALCGEPFDEFYSDETEEWMYRGAVYINAPKGTIAGMDRSHLGPIVHAKCRSESNVVPSKDNRLDERGTDEEDSQRKRRRS</sequence>
<dbReference type="PANTHER" id="PTHR15921:SF12">
    <property type="entry name" value="POLYADENYLATION AND CLEAVAGE FACTOR HOMOLOG 4"/>
    <property type="match status" value="1"/>
</dbReference>
<dbReference type="AlphaFoldDB" id="A0AAE1IW46"/>
<proteinExistence type="predicted"/>
<accession>A0AAE1IW46</accession>
<protein>
    <recommendedName>
        <fullName evidence="3">CID domain-containing protein</fullName>
    </recommendedName>
</protein>
<feature type="region of interest" description="Disordered" evidence="2">
    <location>
        <begin position="1"/>
        <end position="24"/>
    </location>
</feature>
<feature type="region of interest" description="Disordered" evidence="2">
    <location>
        <begin position="440"/>
        <end position="462"/>
    </location>
</feature>
<dbReference type="InterPro" id="IPR006569">
    <property type="entry name" value="CID_dom"/>
</dbReference>
<feature type="domain" description="CID" evidence="3">
    <location>
        <begin position="72"/>
        <end position="200"/>
    </location>
</feature>
<dbReference type="GO" id="GO:0000993">
    <property type="term" value="F:RNA polymerase II complex binding"/>
    <property type="evidence" value="ECO:0007669"/>
    <property type="project" value="InterPro"/>
</dbReference>
<keyword evidence="5" id="KW-1185">Reference proteome</keyword>
<dbReference type="PROSITE" id="PS00028">
    <property type="entry name" value="ZINC_FINGER_C2H2_1"/>
    <property type="match status" value="1"/>
</dbReference>
<dbReference type="GO" id="GO:0005849">
    <property type="term" value="C:mRNA cleavage factor complex"/>
    <property type="evidence" value="ECO:0007669"/>
    <property type="project" value="TreeGrafter"/>
</dbReference>
<dbReference type="PROSITE" id="PS51391">
    <property type="entry name" value="CID"/>
    <property type="match status" value="1"/>
</dbReference>
<feature type="compositionally biased region" description="Polar residues" evidence="2">
    <location>
        <begin position="440"/>
        <end position="456"/>
    </location>
</feature>
<evidence type="ECO:0000313" key="4">
    <source>
        <dbReference type="EMBL" id="KAK4258966.1"/>
    </source>
</evidence>
<dbReference type="GO" id="GO:0003729">
    <property type="term" value="F:mRNA binding"/>
    <property type="evidence" value="ECO:0007669"/>
    <property type="project" value="InterPro"/>
</dbReference>
<dbReference type="GO" id="GO:0031124">
    <property type="term" value="P:mRNA 3'-end processing"/>
    <property type="evidence" value="ECO:0007669"/>
    <property type="project" value="InterPro"/>
</dbReference>
<keyword evidence="1" id="KW-0507">mRNA processing</keyword>
<gene>
    <name evidence="4" type="ORF">QN277_005354</name>
</gene>
<dbReference type="CDD" id="cd16982">
    <property type="entry name" value="CID_Pcf11"/>
    <property type="match status" value="1"/>
</dbReference>
<dbReference type="Proteomes" id="UP001293593">
    <property type="component" value="Unassembled WGS sequence"/>
</dbReference>
<feature type="region of interest" description="Disordered" evidence="2">
    <location>
        <begin position="926"/>
        <end position="954"/>
    </location>
</feature>
<dbReference type="SMART" id="SM00582">
    <property type="entry name" value="RPR"/>
    <property type="match status" value="1"/>
</dbReference>
<dbReference type="InterPro" id="IPR057242">
    <property type="entry name" value="PCFS4-like"/>
</dbReference>
<feature type="region of interest" description="Disordered" evidence="2">
    <location>
        <begin position="317"/>
        <end position="338"/>
    </location>
</feature>
<dbReference type="GO" id="GO:0005737">
    <property type="term" value="C:cytoplasm"/>
    <property type="evidence" value="ECO:0007669"/>
    <property type="project" value="TreeGrafter"/>
</dbReference>
<dbReference type="SUPFAM" id="SSF48464">
    <property type="entry name" value="ENTH/VHS domain"/>
    <property type="match status" value="1"/>
</dbReference>
<dbReference type="Gene3D" id="1.25.40.90">
    <property type="match status" value="1"/>
</dbReference>
<dbReference type="InterPro" id="IPR047415">
    <property type="entry name" value="Pcf11_CID"/>
</dbReference>
<evidence type="ECO:0000259" key="3">
    <source>
        <dbReference type="PROSITE" id="PS51391"/>
    </source>
</evidence>
<dbReference type="Pfam" id="PF23228">
    <property type="entry name" value="zf_PCFS4"/>
    <property type="match status" value="1"/>
</dbReference>
<dbReference type="InterPro" id="IPR008942">
    <property type="entry name" value="ENTH_VHS"/>
</dbReference>
<evidence type="ECO:0000256" key="2">
    <source>
        <dbReference type="SAM" id="MobiDB-lite"/>
    </source>
</evidence>
<dbReference type="GO" id="GO:0006369">
    <property type="term" value="P:termination of RNA polymerase II transcription"/>
    <property type="evidence" value="ECO:0007669"/>
    <property type="project" value="InterPro"/>
</dbReference>
<dbReference type="InterPro" id="IPR013087">
    <property type="entry name" value="Znf_C2H2_type"/>
</dbReference>
<dbReference type="EMBL" id="JAWXYG010000011">
    <property type="protein sequence ID" value="KAK4258966.1"/>
    <property type="molecule type" value="Genomic_DNA"/>
</dbReference>